<dbReference type="InterPro" id="IPR005302">
    <property type="entry name" value="MoCF_Sase_C"/>
</dbReference>
<sequence>MSRIKTELWLPQRKSNPNDPLVQAGGCVVVTFPDPDNPSWVNRVFLYDAADLLIAPLQPTPAQIGHSDLSLKVFRIHYRDTKGLDMGTIPSVSAALPKLKRFLGIPEGQCLTLLKCTPESLTRTDKNLAPLEHIGSPAMHGYTDQQPININSLSSVHAASALLPFENQPLNALRFCTNMWIAGLPAYAEETWKR</sequence>
<evidence type="ECO:0000259" key="1">
    <source>
        <dbReference type="PROSITE" id="PS51340"/>
    </source>
</evidence>
<reference evidence="2" key="2">
    <citation type="submission" date="2021-02" db="EMBL/GenBank/DDBJ databases">
        <title>Aspergillus puulaauensis MK2 genome sequence.</title>
        <authorList>
            <person name="Futagami T."/>
            <person name="Mori K."/>
            <person name="Kadooka C."/>
            <person name="Tanaka T."/>
        </authorList>
    </citation>
    <scope>NUCLEOTIDE SEQUENCE</scope>
    <source>
        <strain evidence="2">MK2</strain>
    </source>
</reference>
<dbReference type="KEGG" id="apuu:APUU_31308A"/>
<dbReference type="GO" id="GO:0003824">
    <property type="term" value="F:catalytic activity"/>
    <property type="evidence" value="ECO:0007669"/>
    <property type="project" value="InterPro"/>
</dbReference>
<dbReference type="EMBL" id="AP024445">
    <property type="protein sequence ID" value="BCS23083.1"/>
    <property type="molecule type" value="Genomic_DNA"/>
</dbReference>
<accession>A0A7R7XL50</accession>
<reference evidence="2" key="1">
    <citation type="submission" date="2021-01" db="EMBL/GenBank/DDBJ databases">
        <authorList>
            <consortium name="Aspergillus puulaauensis MK2 genome sequencing consortium"/>
            <person name="Kazuki M."/>
            <person name="Futagami T."/>
        </authorList>
    </citation>
    <scope>NUCLEOTIDE SEQUENCE</scope>
    <source>
        <strain evidence="2">MK2</strain>
    </source>
</reference>
<name>A0A7R7XL50_9EURO</name>
<dbReference type="GO" id="GO:0030151">
    <property type="term" value="F:molybdenum ion binding"/>
    <property type="evidence" value="ECO:0007669"/>
    <property type="project" value="InterPro"/>
</dbReference>
<dbReference type="Proteomes" id="UP000654913">
    <property type="component" value="Chromosome 3"/>
</dbReference>
<dbReference type="AlphaFoldDB" id="A0A7R7XL50"/>
<proteinExistence type="predicted"/>
<dbReference type="PROSITE" id="PS51340">
    <property type="entry name" value="MOSC"/>
    <property type="match status" value="1"/>
</dbReference>
<keyword evidence="3" id="KW-1185">Reference proteome</keyword>
<dbReference type="GeneID" id="64973088"/>
<evidence type="ECO:0000313" key="2">
    <source>
        <dbReference type="EMBL" id="BCS23083.1"/>
    </source>
</evidence>
<dbReference type="GO" id="GO:0030170">
    <property type="term" value="F:pyridoxal phosphate binding"/>
    <property type="evidence" value="ECO:0007669"/>
    <property type="project" value="InterPro"/>
</dbReference>
<dbReference type="OrthoDB" id="17255at2759"/>
<organism evidence="2 3">
    <name type="scientific">Aspergillus puulaauensis</name>
    <dbReference type="NCBI Taxonomy" id="1220207"/>
    <lineage>
        <taxon>Eukaryota</taxon>
        <taxon>Fungi</taxon>
        <taxon>Dikarya</taxon>
        <taxon>Ascomycota</taxon>
        <taxon>Pezizomycotina</taxon>
        <taxon>Eurotiomycetes</taxon>
        <taxon>Eurotiomycetidae</taxon>
        <taxon>Eurotiales</taxon>
        <taxon>Aspergillaceae</taxon>
        <taxon>Aspergillus</taxon>
    </lineage>
</organism>
<evidence type="ECO:0000313" key="3">
    <source>
        <dbReference type="Proteomes" id="UP000654913"/>
    </source>
</evidence>
<dbReference type="RefSeq" id="XP_041555277.1">
    <property type="nucleotide sequence ID" value="XM_041702498.1"/>
</dbReference>
<feature type="domain" description="MOSC" evidence="1">
    <location>
        <begin position="111"/>
        <end position="194"/>
    </location>
</feature>
<protein>
    <recommendedName>
        <fullName evidence="1">MOSC domain-containing protein</fullName>
    </recommendedName>
</protein>
<gene>
    <name evidence="2" type="ORF">APUU_31308A</name>
</gene>